<name>A0A430F591_9BIFI</name>
<organism evidence="2 3">
    <name type="scientific">Bifidobacterium castoris</name>
    <dbReference type="NCBI Taxonomy" id="2306972"/>
    <lineage>
        <taxon>Bacteria</taxon>
        <taxon>Bacillati</taxon>
        <taxon>Actinomycetota</taxon>
        <taxon>Actinomycetes</taxon>
        <taxon>Bifidobacteriales</taxon>
        <taxon>Bifidobacteriaceae</taxon>
        <taxon>Bifidobacterium</taxon>
    </lineage>
</organism>
<evidence type="ECO:0000256" key="1">
    <source>
        <dbReference type="SAM" id="MobiDB-lite"/>
    </source>
</evidence>
<evidence type="ECO:0008006" key="4">
    <source>
        <dbReference type="Google" id="ProtNLM"/>
    </source>
</evidence>
<protein>
    <recommendedName>
        <fullName evidence="4">Transposase</fullName>
    </recommendedName>
</protein>
<gene>
    <name evidence="2" type="ORF">D2E22_1675</name>
</gene>
<accession>A0A430F591</accession>
<dbReference type="RefSeq" id="WP_126032660.1">
    <property type="nucleotide sequence ID" value="NZ_QXGI01000008.1"/>
</dbReference>
<dbReference type="OrthoDB" id="3237356at2"/>
<keyword evidence="3" id="KW-1185">Reference proteome</keyword>
<sequence length="64" mass="6875">MVSAHKTEMILKWHADGVTVTRTASLLGVSEAEVKDVIRTGGKPATTKPEPPAFSDVPLFDDQP</sequence>
<evidence type="ECO:0000313" key="3">
    <source>
        <dbReference type="Proteomes" id="UP000288052"/>
    </source>
</evidence>
<dbReference type="EMBL" id="QXGI01000008">
    <property type="protein sequence ID" value="RSX46103.1"/>
    <property type="molecule type" value="Genomic_DNA"/>
</dbReference>
<reference evidence="2 3" key="1">
    <citation type="submission" date="2018-09" db="EMBL/GenBank/DDBJ databases">
        <title>Characterization of the phylogenetic diversity of five novel species belonging to the genus Bifidobacterium.</title>
        <authorList>
            <person name="Lugli G.A."/>
            <person name="Duranti S."/>
            <person name="Milani C."/>
        </authorList>
    </citation>
    <scope>NUCLEOTIDE SEQUENCE [LARGE SCALE GENOMIC DNA]</scope>
    <source>
        <strain evidence="2 3">2020B</strain>
    </source>
</reference>
<evidence type="ECO:0000313" key="2">
    <source>
        <dbReference type="EMBL" id="RSX46103.1"/>
    </source>
</evidence>
<proteinExistence type="predicted"/>
<dbReference type="Proteomes" id="UP000288052">
    <property type="component" value="Unassembled WGS sequence"/>
</dbReference>
<feature type="region of interest" description="Disordered" evidence="1">
    <location>
        <begin position="40"/>
        <end position="64"/>
    </location>
</feature>
<comment type="caution">
    <text evidence="2">The sequence shown here is derived from an EMBL/GenBank/DDBJ whole genome shotgun (WGS) entry which is preliminary data.</text>
</comment>
<dbReference type="AlphaFoldDB" id="A0A430F591"/>